<keyword evidence="2" id="KW-0812">Transmembrane</keyword>
<organism evidence="5 6">
    <name type="scientific">Kitasatospora setae (strain ATCC 33774 / DSM 43861 / JCM 3304 / KCC A-0304 / NBRC 14216 / KM-6054)</name>
    <name type="common">Streptomyces setae</name>
    <dbReference type="NCBI Taxonomy" id="452652"/>
    <lineage>
        <taxon>Bacteria</taxon>
        <taxon>Bacillati</taxon>
        <taxon>Actinomycetota</taxon>
        <taxon>Actinomycetes</taxon>
        <taxon>Kitasatosporales</taxon>
        <taxon>Streptomycetaceae</taxon>
        <taxon>Kitasatospora</taxon>
    </lineage>
</organism>
<dbReference type="STRING" id="452652.KSE_56370"/>
<keyword evidence="2" id="KW-0472">Membrane</keyword>
<keyword evidence="6" id="KW-1185">Reference proteome</keyword>
<dbReference type="AlphaFoldDB" id="E4N082"/>
<evidence type="ECO:0008006" key="7">
    <source>
        <dbReference type="Google" id="ProtNLM"/>
    </source>
</evidence>
<evidence type="ECO:0000259" key="3">
    <source>
        <dbReference type="Pfam" id="PF13828"/>
    </source>
</evidence>
<evidence type="ECO:0000313" key="5">
    <source>
        <dbReference type="EMBL" id="BAJ31410.1"/>
    </source>
</evidence>
<feature type="region of interest" description="Disordered" evidence="1">
    <location>
        <begin position="1"/>
        <end position="93"/>
    </location>
</feature>
<name>E4N082_KITSK</name>
<evidence type="ECO:0000256" key="2">
    <source>
        <dbReference type="SAM" id="Phobius"/>
    </source>
</evidence>
<dbReference type="InterPro" id="IPR025241">
    <property type="entry name" value="DUF4190"/>
</dbReference>
<feature type="compositionally biased region" description="Basic and acidic residues" evidence="1">
    <location>
        <begin position="7"/>
        <end position="20"/>
    </location>
</feature>
<keyword evidence="2" id="KW-1133">Transmembrane helix</keyword>
<dbReference type="Proteomes" id="UP000007076">
    <property type="component" value="Chromosome"/>
</dbReference>
<dbReference type="InterPro" id="IPR026004">
    <property type="entry name" value="Septum_form"/>
</dbReference>
<feature type="domain" description="Septum formation-related" evidence="4">
    <location>
        <begin position="222"/>
        <end position="324"/>
    </location>
</feature>
<reference evidence="5 6" key="1">
    <citation type="journal article" date="2010" name="DNA Res.">
        <title>Genome sequence of Kitasatospora setae NBRC 14216T: an evolutionary snapshot of the family Streptomycetaceae.</title>
        <authorList>
            <person name="Ichikawa N."/>
            <person name="Oguchi A."/>
            <person name="Ikeda H."/>
            <person name="Ishikawa J."/>
            <person name="Kitani S."/>
            <person name="Watanabe Y."/>
            <person name="Nakamura S."/>
            <person name="Katano Y."/>
            <person name="Kishi E."/>
            <person name="Sasagawa M."/>
            <person name="Ankai A."/>
            <person name="Fukui S."/>
            <person name="Hashimoto Y."/>
            <person name="Kamata S."/>
            <person name="Otoguro M."/>
            <person name="Tanikawa S."/>
            <person name="Nihira T."/>
            <person name="Horinouchi S."/>
            <person name="Ohnishi Y."/>
            <person name="Hayakawa M."/>
            <person name="Kuzuyama T."/>
            <person name="Arisawa A."/>
            <person name="Nomoto F."/>
            <person name="Miura H."/>
            <person name="Takahashi Y."/>
            <person name="Fujita N."/>
        </authorList>
    </citation>
    <scope>NUCLEOTIDE SEQUENCE [LARGE SCALE GENOMIC DNA]</scope>
    <source>
        <strain evidence="6">ATCC 33774 / DSM 43861 / JCM 3304 / KCC A-0304 / NBRC 14216 / KM-6054</strain>
    </source>
</reference>
<accession>E4N082</accession>
<dbReference type="HOGENOM" id="CLU_591578_0_0_11"/>
<evidence type="ECO:0000313" key="6">
    <source>
        <dbReference type="Proteomes" id="UP000007076"/>
    </source>
</evidence>
<feature type="transmembrane region" description="Helical" evidence="2">
    <location>
        <begin position="171"/>
        <end position="195"/>
    </location>
</feature>
<feature type="compositionally biased region" description="Pro residues" evidence="1">
    <location>
        <begin position="66"/>
        <end position="88"/>
    </location>
</feature>
<gene>
    <name evidence="5" type="ordered locus">KSE_56370</name>
</gene>
<dbReference type="eggNOG" id="ENOG5033A46">
    <property type="taxonomic scope" value="Bacteria"/>
</dbReference>
<dbReference type="KEGG" id="ksk:KSE_56370"/>
<evidence type="ECO:0000256" key="1">
    <source>
        <dbReference type="SAM" id="MobiDB-lite"/>
    </source>
</evidence>
<feature type="transmembrane region" description="Helical" evidence="2">
    <location>
        <begin position="133"/>
        <end position="159"/>
    </location>
</feature>
<dbReference type="RefSeq" id="WP_014138707.1">
    <property type="nucleotide sequence ID" value="NC_016109.1"/>
</dbReference>
<proteinExistence type="predicted"/>
<feature type="domain" description="DUF4190" evidence="3">
    <location>
        <begin position="134"/>
        <end position="188"/>
    </location>
</feature>
<dbReference type="EMBL" id="AP010968">
    <property type="protein sequence ID" value="BAJ31410.1"/>
    <property type="molecule type" value="Genomic_DNA"/>
</dbReference>
<dbReference type="PATRIC" id="fig|452652.3.peg.5642"/>
<protein>
    <recommendedName>
        <fullName evidence="7">DUF4190 domain-containing protein</fullName>
    </recommendedName>
</protein>
<dbReference type="Pfam" id="PF13845">
    <property type="entry name" value="Septum_form"/>
    <property type="match status" value="1"/>
</dbReference>
<evidence type="ECO:0000259" key="4">
    <source>
        <dbReference type="Pfam" id="PF13845"/>
    </source>
</evidence>
<sequence length="462" mass="48671">MSFEQGHTGKDDPAAARDDTPPDPPAFSLEKPAPAPVSDATSDAAPVPDAVPDTEPGPEPAAANPWAPPVPAPAPAPGVPSPGAPVPAPAAANPWAPVEARSPWGQGVPVGQPVGYPAYPPPPRDPSLYSNGVAIAALVVSFLCFFGIIGIVLGIVALVQIKRTGQRGRGMAIAAISVGTVWLLLLGLTIAGGAYDAADRPSARRSGSDFLAANSPFRLRTGDCATLVGHIATKKPDCSAPHNVEVYWVAVVSREGNGYPGAKPLQKQAAVACAQHIDQYLPDSWALPDDVDPTYAIPDREEWDEAGNRWIICLLQTTKPRTGSLHQELTSDQKQFLDVTNAFEDVRYENAEEDFETASDLAGFRRWATELSTAADREAGRLEAATWAAADRGTVARLAGEMRVAAQHYRAAAAGGDLAAVHREFRTAEEHLGADLVAELRRQLGLATEDQRGAGTPSQQVV</sequence>
<dbReference type="Pfam" id="PF13828">
    <property type="entry name" value="DUF4190"/>
    <property type="match status" value="1"/>
</dbReference>